<organism evidence="1 2">
    <name type="scientific">Hibiscus trionum</name>
    <name type="common">Flower of an hour</name>
    <dbReference type="NCBI Taxonomy" id="183268"/>
    <lineage>
        <taxon>Eukaryota</taxon>
        <taxon>Viridiplantae</taxon>
        <taxon>Streptophyta</taxon>
        <taxon>Embryophyta</taxon>
        <taxon>Tracheophyta</taxon>
        <taxon>Spermatophyta</taxon>
        <taxon>Magnoliopsida</taxon>
        <taxon>eudicotyledons</taxon>
        <taxon>Gunneridae</taxon>
        <taxon>Pentapetalae</taxon>
        <taxon>rosids</taxon>
        <taxon>malvids</taxon>
        <taxon>Malvales</taxon>
        <taxon>Malvaceae</taxon>
        <taxon>Malvoideae</taxon>
        <taxon>Hibiscus</taxon>
    </lineage>
</organism>
<dbReference type="OrthoDB" id="1001766at2759"/>
<dbReference type="Pfam" id="PF14223">
    <property type="entry name" value="Retrotran_gag_2"/>
    <property type="match status" value="1"/>
</dbReference>
<sequence>MKHEETILNHFSKTMATMNKMRTHGEKLEDIVVIEKILRSLLSKYNFDVFSIEESKELDILSIDELENSLMIHESKFALQKNEEQAL</sequence>
<dbReference type="EMBL" id="BSYR01000026">
    <property type="protein sequence ID" value="GMI94272.1"/>
    <property type="molecule type" value="Genomic_DNA"/>
</dbReference>
<accession>A0A9W7IDH2</accession>
<dbReference type="PANTHER" id="PTHR35317">
    <property type="entry name" value="OS04G0629600 PROTEIN"/>
    <property type="match status" value="1"/>
</dbReference>
<proteinExistence type="predicted"/>
<name>A0A9W7IDH2_HIBTR</name>
<protein>
    <recommendedName>
        <fullName evidence="3">Retrovirus-related Pol polyprotein from transposon TNT 1-94</fullName>
    </recommendedName>
</protein>
<keyword evidence="2" id="KW-1185">Reference proteome</keyword>
<dbReference type="PANTHER" id="PTHR35317:SF27">
    <property type="entry name" value="RETROVIRUS-RELATED POL POLYPROTEIN FROM TRANSPOSON TNT 1-94"/>
    <property type="match status" value="1"/>
</dbReference>
<evidence type="ECO:0000313" key="2">
    <source>
        <dbReference type="Proteomes" id="UP001165190"/>
    </source>
</evidence>
<reference evidence="1" key="1">
    <citation type="submission" date="2023-05" db="EMBL/GenBank/DDBJ databases">
        <title>Genome and transcriptome analyses reveal genes involved in the formation of fine ridges on petal epidermal cells in Hibiscus trionum.</title>
        <authorList>
            <person name="Koshimizu S."/>
            <person name="Masuda S."/>
            <person name="Ishii T."/>
            <person name="Shirasu K."/>
            <person name="Hoshino A."/>
            <person name="Arita M."/>
        </authorList>
    </citation>
    <scope>NUCLEOTIDE SEQUENCE</scope>
    <source>
        <strain evidence="1">Hamamatsu line</strain>
    </source>
</reference>
<gene>
    <name evidence="1" type="ORF">HRI_003096500</name>
</gene>
<dbReference type="AlphaFoldDB" id="A0A9W7IDH2"/>
<dbReference type="Proteomes" id="UP001165190">
    <property type="component" value="Unassembled WGS sequence"/>
</dbReference>
<comment type="caution">
    <text evidence="1">The sequence shown here is derived from an EMBL/GenBank/DDBJ whole genome shotgun (WGS) entry which is preliminary data.</text>
</comment>
<evidence type="ECO:0000313" key="1">
    <source>
        <dbReference type="EMBL" id="GMI94272.1"/>
    </source>
</evidence>
<evidence type="ECO:0008006" key="3">
    <source>
        <dbReference type="Google" id="ProtNLM"/>
    </source>
</evidence>